<reference evidence="9 10" key="1">
    <citation type="submission" date="2016-10" db="EMBL/GenBank/DDBJ databases">
        <authorList>
            <person name="de Groot N.N."/>
        </authorList>
    </citation>
    <scope>NUCLEOTIDE SEQUENCE [LARGE SCALE GENOMIC DNA]</scope>
    <source>
        <strain evidence="9 10">CGMCC 1.10267</strain>
    </source>
</reference>
<evidence type="ECO:0000256" key="6">
    <source>
        <dbReference type="RuleBase" id="RU361140"/>
    </source>
</evidence>
<feature type="domain" description="Beta-lactamase-related" evidence="8">
    <location>
        <begin position="33"/>
        <end position="375"/>
    </location>
</feature>
<keyword evidence="5 6" id="KW-0046">Antibiotic resistance</keyword>
<dbReference type="STRING" id="440168.SAMN04487974_103343"/>
<organism evidence="9 10">
    <name type="scientific">Pelagibacterium luteolum</name>
    <dbReference type="NCBI Taxonomy" id="440168"/>
    <lineage>
        <taxon>Bacteria</taxon>
        <taxon>Pseudomonadati</taxon>
        <taxon>Pseudomonadota</taxon>
        <taxon>Alphaproteobacteria</taxon>
        <taxon>Hyphomicrobiales</taxon>
        <taxon>Devosiaceae</taxon>
        <taxon>Pelagibacterium</taxon>
    </lineage>
</organism>
<feature type="signal peptide" evidence="7">
    <location>
        <begin position="1"/>
        <end position="23"/>
    </location>
</feature>
<dbReference type="EC" id="3.5.2.6" evidence="3 6"/>
<dbReference type="Pfam" id="PF00144">
    <property type="entry name" value="Beta-lactamase"/>
    <property type="match status" value="1"/>
</dbReference>
<evidence type="ECO:0000256" key="2">
    <source>
        <dbReference type="ARBA" id="ARBA00007840"/>
    </source>
</evidence>
<protein>
    <recommendedName>
        <fullName evidence="3 6">Beta-lactamase</fullName>
        <ecNumber evidence="3 6">3.5.2.6</ecNumber>
    </recommendedName>
</protein>
<dbReference type="GO" id="GO:0008800">
    <property type="term" value="F:beta-lactamase activity"/>
    <property type="evidence" value="ECO:0007669"/>
    <property type="project" value="UniProtKB-UniRule"/>
</dbReference>
<evidence type="ECO:0000256" key="4">
    <source>
        <dbReference type="ARBA" id="ARBA00022801"/>
    </source>
</evidence>
<evidence type="ECO:0000256" key="5">
    <source>
        <dbReference type="ARBA" id="ARBA00023251"/>
    </source>
</evidence>
<dbReference type="Gene3D" id="3.40.710.10">
    <property type="entry name" value="DD-peptidase/beta-lactamase superfamily"/>
    <property type="match status" value="1"/>
</dbReference>
<evidence type="ECO:0000256" key="7">
    <source>
        <dbReference type="SAM" id="SignalP"/>
    </source>
</evidence>
<dbReference type="PROSITE" id="PS00336">
    <property type="entry name" value="BETA_LACTAMASE_C"/>
    <property type="match status" value="1"/>
</dbReference>
<evidence type="ECO:0000313" key="10">
    <source>
        <dbReference type="Proteomes" id="UP000199495"/>
    </source>
</evidence>
<dbReference type="InterPro" id="IPR001466">
    <property type="entry name" value="Beta-lactam-related"/>
</dbReference>
<keyword evidence="4 6" id="KW-0378">Hydrolase</keyword>
<feature type="chain" id="PRO_5011523444" description="Beta-lactamase" evidence="7">
    <location>
        <begin position="24"/>
        <end position="385"/>
    </location>
</feature>
<dbReference type="PANTHER" id="PTHR46825:SF8">
    <property type="entry name" value="BETA-LACTAMASE-RELATED"/>
    <property type="match status" value="1"/>
</dbReference>
<accession>A0A1G7UYR4</accession>
<evidence type="ECO:0000259" key="8">
    <source>
        <dbReference type="Pfam" id="PF00144"/>
    </source>
</evidence>
<comment type="catalytic activity">
    <reaction evidence="1 6">
        <text>a beta-lactam + H2O = a substituted beta-amino acid</text>
        <dbReference type="Rhea" id="RHEA:20401"/>
        <dbReference type="ChEBI" id="CHEBI:15377"/>
        <dbReference type="ChEBI" id="CHEBI:35627"/>
        <dbReference type="ChEBI" id="CHEBI:140347"/>
        <dbReference type="EC" id="3.5.2.6"/>
    </reaction>
</comment>
<proteinExistence type="inferred from homology"/>
<dbReference type="GO" id="GO:0046677">
    <property type="term" value="P:response to antibiotic"/>
    <property type="evidence" value="ECO:0007669"/>
    <property type="project" value="UniProtKB-UniRule"/>
</dbReference>
<dbReference type="Proteomes" id="UP000199495">
    <property type="component" value="Unassembled WGS sequence"/>
</dbReference>
<dbReference type="InterPro" id="IPR012338">
    <property type="entry name" value="Beta-lactam/transpept-like"/>
</dbReference>
<dbReference type="NCBIfam" id="NF033085">
    <property type="entry name" value="bla_class_C"/>
    <property type="match status" value="1"/>
</dbReference>
<dbReference type="InterPro" id="IPR058136">
    <property type="entry name" value="AmpC"/>
</dbReference>
<evidence type="ECO:0000313" key="9">
    <source>
        <dbReference type="EMBL" id="SDG52269.1"/>
    </source>
</evidence>
<dbReference type="EMBL" id="FNCS01000003">
    <property type="protein sequence ID" value="SDG52269.1"/>
    <property type="molecule type" value="Genomic_DNA"/>
</dbReference>
<gene>
    <name evidence="9" type="ORF">SAMN04487974_103343</name>
</gene>
<name>A0A1G7UYR4_9HYPH</name>
<keyword evidence="7" id="KW-0732">Signal</keyword>
<dbReference type="SUPFAM" id="SSF56601">
    <property type="entry name" value="beta-lactamase/transpeptidase-like"/>
    <property type="match status" value="1"/>
</dbReference>
<dbReference type="InterPro" id="IPR050491">
    <property type="entry name" value="AmpC-like"/>
</dbReference>
<dbReference type="GO" id="GO:0030288">
    <property type="term" value="C:outer membrane-bounded periplasmic space"/>
    <property type="evidence" value="ECO:0007669"/>
    <property type="project" value="InterPro"/>
</dbReference>
<evidence type="ECO:0000256" key="3">
    <source>
        <dbReference type="ARBA" id="ARBA00012865"/>
    </source>
</evidence>
<dbReference type="GO" id="GO:0017001">
    <property type="term" value="P:antibiotic catabolic process"/>
    <property type="evidence" value="ECO:0007669"/>
    <property type="project" value="InterPro"/>
</dbReference>
<comment type="similarity">
    <text evidence="2 6">Belongs to the class-C beta-lactamase family.</text>
</comment>
<dbReference type="AlphaFoldDB" id="A0A1G7UYR4"/>
<dbReference type="PANTHER" id="PTHR46825">
    <property type="entry name" value="D-ALANYL-D-ALANINE-CARBOXYPEPTIDASE/ENDOPEPTIDASE AMPH"/>
    <property type="match status" value="1"/>
</dbReference>
<dbReference type="InterPro" id="IPR001586">
    <property type="entry name" value="Beta-lactam_class-C_AS"/>
</dbReference>
<evidence type="ECO:0000256" key="1">
    <source>
        <dbReference type="ARBA" id="ARBA00001526"/>
    </source>
</evidence>
<keyword evidence="10" id="KW-1185">Reference proteome</keyword>
<sequence>MMRHFINLALPACLVFCPVLVNAADHPELAVAVDHAFAPLMEEYDVPGMAIAITIDGQHHFFNYGVSSLESGDPVTEHTIFELGSVSKTFTAALGGYALARGELTLDETASRYIPELKGSPIDKATLAHLATYTAGGLPLQFPDGIATDEEALSYLAGWQPDAAPGEVRRYSNPSIGFFGHLAARALDDEFSKLLEEKILAGLDLDHTFVRVPESHIASYAWGYDANNQPIRVNPGPFDDEAYGVKSSAEDMIAFVDANIHPEVLDPDLQPAIEATHVGYFKVGPMTQGLGWEQMPYPLTAEELLAGNSRTMAMEPNPAAALAADEGASGATLFGKTGSTNGFGAYVAFVPEEAIGVVMLANKNVFMPARINAVHTVLEALTAMD</sequence>